<keyword evidence="2 5" id="KW-0560">Oxidoreductase</keyword>
<proteinExistence type="predicted"/>
<feature type="domain" description="Dehydrogenase E1 component" evidence="4">
    <location>
        <begin position="16"/>
        <end position="309"/>
    </location>
</feature>
<comment type="cofactor">
    <cofactor evidence="1">
        <name>thiamine diphosphate</name>
        <dbReference type="ChEBI" id="CHEBI:58937"/>
    </cofactor>
</comment>
<keyword evidence="6" id="KW-1185">Reference proteome</keyword>
<comment type="caution">
    <text evidence="5">The sequence shown here is derived from an EMBL/GenBank/DDBJ whole genome shotgun (WGS) entry which is preliminary data.</text>
</comment>
<dbReference type="GO" id="GO:0006086">
    <property type="term" value="P:pyruvate decarboxylation to acetyl-CoA"/>
    <property type="evidence" value="ECO:0007669"/>
    <property type="project" value="TreeGrafter"/>
</dbReference>
<dbReference type="InterPro" id="IPR001017">
    <property type="entry name" value="DH_E1"/>
</dbReference>
<dbReference type="SUPFAM" id="SSF52518">
    <property type="entry name" value="Thiamin diphosphate-binding fold (THDP-binding)"/>
    <property type="match status" value="1"/>
</dbReference>
<dbReference type="Gene3D" id="3.40.50.970">
    <property type="match status" value="1"/>
</dbReference>
<dbReference type="EMBL" id="QWLB01000017">
    <property type="protein sequence ID" value="RIH92610.1"/>
    <property type="molecule type" value="Genomic_DNA"/>
</dbReference>
<gene>
    <name evidence="5" type="primary">acoA</name>
    <name evidence="5" type="ORF">Mgrana_01511</name>
</gene>
<organism evidence="5 6">
    <name type="scientific">Meiothermus granaticius NBRC 107808</name>
    <dbReference type="NCBI Taxonomy" id="1227551"/>
    <lineage>
        <taxon>Bacteria</taxon>
        <taxon>Thermotogati</taxon>
        <taxon>Deinococcota</taxon>
        <taxon>Deinococci</taxon>
        <taxon>Thermales</taxon>
        <taxon>Thermaceae</taxon>
        <taxon>Meiothermus</taxon>
    </lineage>
</organism>
<protein>
    <submittedName>
        <fullName evidence="5">Acetoin:2,6-dichlorophenolindophenol oxidoreductase subunit alpha</fullName>
        <ecNumber evidence="5">1.1.1.-</ecNumber>
    </submittedName>
</protein>
<dbReference type="PANTHER" id="PTHR11516:SF60">
    <property type="entry name" value="PYRUVATE DEHYDROGENASE E1 COMPONENT SUBUNIT ALPHA"/>
    <property type="match status" value="1"/>
</dbReference>
<dbReference type="GO" id="GO:0004739">
    <property type="term" value="F:pyruvate dehydrogenase (acetyl-transferring) activity"/>
    <property type="evidence" value="ECO:0007669"/>
    <property type="project" value="TreeGrafter"/>
</dbReference>
<evidence type="ECO:0000313" key="6">
    <source>
        <dbReference type="Proteomes" id="UP000266178"/>
    </source>
</evidence>
<evidence type="ECO:0000313" key="5">
    <source>
        <dbReference type="EMBL" id="RIH92610.1"/>
    </source>
</evidence>
<evidence type="ECO:0000256" key="3">
    <source>
        <dbReference type="ARBA" id="ARBA00023052"/>
    </source>
</evidence>
<evidence type="ECO:0000259" key="4">
    <source>
        <dbReference type="Pfam" id="PF00676"/>
    </source>
</evidence>
<evidence type="ECO:0000256" key="1">
    <source>
        <dbReference type="ARBA" id="ARBA00001964"/>
    </source>
</evidence>
<dbReference type="EC" id="1.1.1.-" evidence="5"/>
<dbReference type="CDD" id="cd02000">
    <property type="entry name" value="TPP_E1_PDC_ADC_BCADC"/>
    <property type="match status" value="1"/>
</dbReference>
<dbReference type="PANTHER" id="PTHR11516">
    <property type="entry name" value="PYRUVATE DEHYDROGENASE E1 COMPONENT, ALPHA SUBUNIT BACTERIAL AND ORGANELLAR"/>
    <property type="match status" value="1"/>
</dbReference>
<dbReference type="Proteomes" id="UP000266178">
    <property type="component" value="Unassembled WGS sequence"/>
</dbReference>
<sequence>MSETIPVATRLELLRTMIRIRAFEERVGELFLRGETAGSMLHLSVGEEGAAAGIALAMQPGDTFTTHHRGHGIFVARGGDTQRMMAEIAGKITGYCRGKGGSMHIADMSLGHLGANAIVGGGIPAVVGAGLASKTLGQGSVSVAFFGDGAMQQGICFESMNLAALWKLPVVFAAINNQYGMGTRIDRASATLDFAGRARGFGLEAVEVDATQPERVWIAASALIERARAGQGAGFIVANGYRFYGHARKDKSPYRDPAEEAEGRKRDPILNQKNLLIGEGLLTETEYEAFWQAANLEMDAAESFAKQSEWPGLSTMFEDVYDPSSPPPVPVEERLNRVLGGAL</sequence>
<evidence type="ECO:0000256" key="2">
    <source>
        <dbReference type="ARBA" id="ARBA00023002"/>
    </source>
</evidence>
<name>A0A399F901_9DEIN</name>
<dbReference type="AlphaFoldDB" id="A0A399F901"/>
<dbReference type="InterPro" id="IPR029061">
    <property type="entry name" value="THDP-binding"/>
</dbReference>
<reference evidence="5" key="1">
    <citation type="submission" date="2018-08" db="EMBL/GenBank/DDBJ databases">
        <title>Meiothermus granaticius genome AF-68 sequencing project.</title>
        <authorList>
            <person name="Da Costa M.S."/>
            <person name="Albuquerque L."/>
            <person name="Raposo P."/>
            <person name="Froufe H.J.C."/>
            <person name="Barroso C.S."/>
            <person name="Egas C."/>
        </authorList>
    </citation>
    <scope>NUCLEOTIDE SEQUENCE [LARGE SCALE GENOMIC DNA]</scope>
    <source>
        <strain evidence="5">AF-68</strain>
    </source>
</reference>
<dbReference type="RefSeq" id="WP_206075063.1">
    <property type="nucleotide sequence ID" value="NZ_BJXM01000017.1"/>
</dbReference>
<keyword evidence="3" id="KW-0786">Thiamine pyrophosphate</keyword>
<accession>A0A399F901</accession>
<dbReference type="InterPro" id="IPR050642">
    <property type="entry name" value="PDH_E1_Alpha_Subunit"/>
</dbReference>
<dbReference type="Pfam" id="PF00676">
    <property type="entry name" value="E1_dh"/>
    <property type="match status" value="1"/>
</dbReference>